<name>A0ABS2PVI1_9BACL</name>
<feature type="transmembrane region" description="Helical" evidence="1">
    <location>
        <begin position="83"/>
        <end position="113"/>
    </location>
</feature>
<feature type="transmembrane region" description="Helical" evidence="1">
    <location>
        <begin position="7"/>
        <end position="28"/>
    </location>
</feature>
<keyword evidence="1" id="KW-0472">Membrane</keyword>
<reference evidence="2 3" key="1">
    <citation type="submission" date="2021-01" db="EMBL/GenBank/DDBJ databases">
        <title>Genomic Encyclopedia of Type Strains, Phase IV (KMG-IV): sequencing the most valuable type-strain genomes for metagenomic binning, comparative biology and taxonomic classification.</title>
        <authorList>
            <person name="Goeker M."/>
        </authorList>
    </citation>
    <scope>NUCLEOTIDE SEQUENCE [LARGE SCALE GENOMIC DNA]</scope>
    <source>
        <strain evidence="2 3">DSM 28236</strain>
    </source>
</reference>
<feature type="transmembrane region" description="Helical" evidence="1">
    <location>
        <begin position="48"/>
        <end position="71"/>
    </location>
</feature>
<organism evidence="2 3">
    <name type="scientific">Scopulibacillus daqui</name>
    <dbReference type="NCBI Taxonomy" id="1469162"/>
    <lineage>
        <taxon>Bacteria</taxon>
        <taxon>Bacillati</taxon>
        <taxon>Bacillota</taxon>
        <taxon>Bacilli</taxon>
        <taxon>Bacillales</taxon>
        <taxon>Sporolactobacillaceae</taxon>
        <taxon>Scopulibacillus</taxon>
    </lineage>
</organism>
<accession>A0ABS2PVI1</accession>
<evidence type="ECO:0000313" key="2">
    <source>
        <dbReference type="EMBL" id="MBM7643973.1"/>
    </source>
</evidence>
<evidence type="ECO:0000256" key="1">
    <source>
        <dbReference type="SAM" id="Phobius"/>
    </source>
</evidence>
<dbReference type="EMBL" id="JAFBER010000001">
    <property type="protein sequence ID" value="MBM7643973.1"/>
    <property type="molecule type" value="Genomic_DNA"/>
</dbReference>
<dbReference type="RefSeq" id="WP_205001940.1">
    <property type="nucleotide sequence ID" value="NZ_JAFBER010000001.1"/>
</dbReference>
<keyword evidence="3" id="KW-1185">Reference proteome</keyword>
<protein>
    <submittedName>
        <fullName evidence="2">Membrane protein (Fun14 family)</fullName>
    </submittedName>
</protein>
<proteinExistence type="predicted"/>
<dbReference type="Proteomes" id="UP000808914">
    <property type="component" value="Unassembled WGS sequence"/>
</dbReference>
<sequence>MKTRTPEFILSLIGFIYIYTTFIFAFFTNIGIGDVIGFSIGYDVGSNIGVVVAVVFSLMFLGFAIAAHILCGTKEKIRKNNKLAGSWLLAIGILSLIINIFFFLISGILLIIAGGMALSDDKGETGDMGKQDVGEKDI</sequence>
<keyword evidence="1" id="KW-0812">Transmembrane</keyword>
<comment type="caution">
    <text evidence="2">The sequence shown here is derived from an EMBL/GenBank/DDBJ whole genome shotgun (WGS) entry which is preliminary data.</text>
</comment>
<gene>
    <name evidence="2" type="ORF">JOD45_000164</name>
</gene>
<keyword evidence="1" id="KW-1133">Transmembrane helix</keyword>
<evidence type="ECO:0000313" key="3">
    <source>
        <dbReference type="Proteomes" id="UP000808914"/>
    </source>
</evidence>